<feature type="signal peptide" evidence="8">
    <location>
        <begin position="1"/>
        <end position="23"/>
    </location>
</feature>
<dbReference type="InterPro" id="IPR037066">
    <property type="entry name" value="Plug_dom_sf"/>
</dbReference>
<gene>
    <name evidence="10" type="ORF">B7P33_01235</name>
</gene>
<keyword evidence="6 7" id="KW-0998">Cell outer membrane</keyword>
<dbReference type="PROSITE" id="PS52016">
    <property type="entry name" value="TONB_DEPENDENT_REC_3"/>
    <property type="match status" value="1"/>
</dbReference>
<keyword evidence="8" id="KW-0732">Signal</keyword>
<dbReference type="FunFam" id="2.60.40.1120:FF:000003">
    <property type="entry name" value="Outer membrane protein Omp121"/>
    <property type="match status" value="1"/>
</dbReference>
<dbReference type="Gene3D" id="2.60.40.1120">
    <property type="entry name" value="Carboxypeptidase-like, regulatory domain"/>
    <property type="match status" value="1"/>
</dbReference>
<evidence type="ECO:0000256" key="1">
    <source>
        <dbReference type="ARBA" id="ARBA00004571"/>
    </source>
</evidence>
<evidence type="ECO:0000313" key="11">
    <source>
        <dbReference type="Proteomes" id="UP000219559"/>
    </source>
</evidence>
<keyword evidence="5 7" id="KW-0472">Membrane</keyword>
<keyword evidence="4 7" id="KW-0812">Transmembrane</keyword>
<evidence type="ECO:0000313" key="10">
    <source>
        <dbReference type="EMBL" id="PCE65954.1"/>
    </source>
</evidence>
<keyword evidence="3 7" id="KW-1134">Transmembrane beta strand</keyword>
<dbReference type="EMBL" id="NBWU01000001">
    <property type="protein sequence ID" value="PCE65954.1"/>
    <property type="molecule type" value="Genomic_DNA"/>
</dbReference>
<dbReference type="FunFam" id="2.170.130.10:FF:000008">
    <property type="entry name" value="SusC/RagA family TonB-linked outer membrane protein"/>
    <property type="match status" value="1"/>
</dbReference>
<accession>A0A2A4GD97</accession>
<dbReference type="AlphaFoldDB" id="A0A2A4GD97"/>
<evidence type="ECO:0000256" key="7">
    <source>
        <dbReference type="PROSITE-ProRule" id="PRU01360"/>
    </source>
</evidence>
<reference evidence="10 11" key="1">
    <citation type="submission" date="2017-04" db="EMBL/GenBank/DDBJ databases">
        <title>A new member of the family Flavobacteriaceae isolated from ascidians.</title>
        <authorList>
            <person name="Chen L."/>
        </authorList>
    </citation>
    <scope>NUCLEOTIDE SEQUENCE [LARGE SCALE GENOMIC DNA]</scope>
    <source>
        <strain evidence="10 11">HQA918</strain>
    </source>
</reference>
<keyword evidence="11" id="KW-1185">Reference proteome</keyword>
<dbReference type="InterPro" id="IPR036942">
    <property type="entry name" value="Beta-barrel_TonB_sf"/>
</dbReference>
<dbReference type="OrthoDB" id="9768177at2"/>
<feature type="domain" description="TonB-dependent receptor plug" evidence="9">
    <location>
        <begin position="114"/>
        <end position="240"/>
    </location>
</feature>
<organism evidence="10 11">
    <name type="scientific">Sediminicola luteus</name>
    <dbReference type="NCBI Taxonomy" id="319238"/>
    <lineage>
        <taxon>Bacteria</taxon>
        <taxon>Pseudomonadati</taxon>
        <taxon>Bacteroidota</taxon>
        <taxon>Flavobacteriia</taxon>
        <taxon>Flavobacteriales</taxon>
        <taxon>Flavobacteriaceae</taxon>
        <taxon>Sediminicola</taxon>
    </lineage>
</organism>
<dbReference type="GO" id="GO:0009279">
    <property type="term" value="C:cell outer membrane"/>
    <property type="evidence" value="ECO:0007669"/>
    <property type="project" value="UniProtKB-SubCell"/>
</dbReference>
<protein>
    <submittedName>
        <fullName evidence="10">SusC/RagA family TonB-linked outer membrane protein</fullName>
    </submittedName>
</protein>
<evidence type="ECO:0000256" key="4">
    <source>
        <dbReference type="ARBA" id="ARBA00022692"/>
    </source>
</evidence>
<evidence type="ECO:0000256" key="3">
    <source>
        <dbReference type="ARBA" id="ARBA00022452"/>
    </source>
</evidence>
<proteinExistence type="inferred from homology"/>
<dbReference type="Gene3D" id="2.40.170.20">
    <property type="entry name" value="TonB-dependent receptor, beta-barrel domain"/>
    <property type="match status" value="1"/>
</dbReference>
<dbReference type="InterPro" id="IPR012910">
    <property type="entry name" value="Plug_dom"/>
</dbReference>
<dbReference type="NCBIfam" id="TIGR04057">
    <property type="entry name" value="SusC_RagA_signa"/>
    <property type="match status" value="1"/>
</dbReference>
<evidence type="ECO:0000256" key="8">
    <source>
        <dbReference type="SAM" id="SignalP"/>
    </source>
</evidence>
<evidence type="ECO:0000256" key="6">
    <source>
        <dbReference type="ARBA" id="ARBA00023237"/>
    </source>
</evidence>
<dbReference type="Pfam" id="PF13715">
    <property type="entry name" value="CarbopepD_reg_2"/>
    <property type="match status" value="1"/>
</dbReference>
<evidence type="ECO:0000256" key="5">
    <source>
        <dbReference type="ARBA" id="ARBA00023136"/>
    </source>
</evidence>
<feature type="chain" id="PRO_5012720374" evidence="8">
    <location>
        <begin position="24"/>
        <end position="1027"/>
    </location>
</feature>
<dbReference type="NCBIfam" id="TIGR04056">
    <property type="entry name" value="OMP_RagA_SusC"/>
    <property type="match status" value="1"/>
</dbReference>
<evidence type="ECO:0000259" key="9">
    <source>
        <dbReference type="Pfam" id="PF07715"/>
    </source>
</evidence>
<dbReference type="InterPro" id="IPR008969">
    <property type="entry name" value="CarboxyPept-like_regulatory"/>
</dbReference>
<comment type="caution">
    <text evidence="10">The sequence shown here is derived from an EMBL/GenBank/DDBJ whole genome shotgun (WGS) entry which is preliminary data.</text>
</comment>
<dbReference type="SUPFAM" id="SSF56935">
    <property type="entry name" value="Porins"/>
    <property type="match status" value="1"/>
</dbReference>
<sequence length="1027" mass="110463">MKITLLKSFLMVGAFLCFGLIKAQTVSGTVSDANGPLPGASVLVKGTTTGTQTDFDGNYTLEGVSSDATLVFSYVGFKSQEIAVAGQSTINVTLEEDAETLDEVVIIGYGTTTVKDATGAVAAVTSEDFNGGLISTPEQLIQGKTAGVQIGQASGEPGAGVSIRIRGSNSIRSNNNPLFVVDGVPLTGESTTPGGGDVINGPNTARNPLSFLNPSDIESMSILKDASATAIYGSRGANGVVIVTTKSGKSGRGGVWEFDSSLSIASPANEYDLFDGPTFIQRTADLRSPEIAAASNFGNNTDWQDYITRTTTSQTQNLSYSNNYGKGNVRGTFSYGKQFGVIQKSSQERITGRINAAHRFLDDKLRLNLQASISRINDEAPPVSAESGSSGNLIGAAYSANPTWPSNPGFFLEGNQINPANYLANFQAETHTNRELINFSTEYDFTPELTGKVNLGYDHSDAEAITAVSGNINNFNRVSGNGQSAYNTLEATSKLLEATLNYKKQFDNSSIDAIVGYTFQDFRREGINSQGWGSPTTDLNRMGELLEETIRGAQGAIDGSYQQFGYDSGSTFVNRLFPIDNTGTIDNNFKRGYDAAWGDTFDNTDELQSFFARVNYDLSNKYLFTATIRADGSSRFGENNQYGYFPSAAFAWKMHEEDFMGDAFSTFKLRVGAGITGNQEGLGYAQYLKRQRYAQPGITDSGTIARPGLETVAVQNPDLKWESTLDLNFGIDFGVNADRLSGSVDLYRKETSDLLFRQAAAAPAADPFVFKNLEDGVVINQGVELSLNYDFIQQEDVTFSAAFNIAYNDNKVEGLNGTTADFGALRGPGLSDAFAQRLGEGISLFSFYMAEYAEDASGNPDFDPSDKKFVGEDALPDVTSGLSLNLRVKNWDASAYFNGQFGFSVYNNTANAFLNLPTFNTTRNATDEALNNKSQEVSTLYLEKGDFVRLQNASIGYNVPLSGEGALKSLRISATGQNLFLITDYSGLDPEVNSSTGDLGSGIPSAGIDYTSFPRPRVFTLGLNARF</sequence>
<keyword evidence="2 7" id="KW-0813">Transport</keyword>
<evidence type="ECO:0000256" key="2">
    <source>
        <dbReference type="ARBA" id="ARBA00022448"/>
    </source>
</evidence>
<dbReference type="RefSeq" id="WP_097441479.1">
    <property type="nucleotide sequence ID" value="NZ_NBWU01000001.1"/>
</dbReference>
<comment type="similarity">
    <text evidence="7">Belongs to the TonB-dependent receptor family.</text>
</comment>
<dbReference type="Pfam" id="PF07715">
    <property type="entry name" value="Plug"/>
    <property type="match status" value="1"/>
</dbReference>
<name>A0A2A4GD97_9FLAO</name>
<comment type="subcellular location">
    <subcellularLocation>
        <location evidence="1 7">Cell outer membrane</location>
        <topology evidence="1 7">Multi-pass membrane protein</topology>
    </subcellularLocation>
</comment>
<dbReference type="InterPro" id="IPR023997">
    <property type="entry name" value="TonB-dep_OMP_SusC/RagA_CS"/>
</dbReference>
<dbReference type="Gene3D" id="2.170.130.10">
    <property type="entry name" value="TonB-dependent receptor, plug domain"/>
    <property type="match status" value="1"/>
</dbReference>
<dbReference type="Proteomes" id="UP000219559">
    <property type="component" value="Unassembled WGS sequence"/>
</dbReference>
<dbReference type="InterPro" id="IPR023996">
    <property type="entry name" value="TonB-dep_OMP_SusC/RagA"/>
</dbReference>
<dbReference type="SUPFAM" id="SSF49464">
    <property type="entry name" value="Carboxypeptidase regulatory domain-like"/>
    <property type="match status" value="1"/>
</dbReference>
<dbReference type="InterPro" id="IPR039426">
    <property type="entry name" value="TonB-dep_rcpt-like"/>
</dbReference>